<dbReference type="KEGG" id="daur:Daura_03980"/>
<organism evidence="1 2">
    <name type="scientific">Dactylosporangium aurantiacum</name>
    <dbReference type="NCBI Taxonomy" id="35754"/>
    <lineage>
        <taxon>Bacteria</taxon>
        <taxon>Bacillati</taxon>
        <taxon>Actinomycetota</taxon>
        <taxon>Actinomycetes</taxon>
        <taxon>Micromonosporales</taxon>
        <taxon>Micromonosporaceae</taxon>
        <taxon>Dactylosporangium</taxon>
    </lineage>
</organism>
<proteinExistence type="predicted"/>
<accession>A0A9Q9IG36</accession>
<dbReference type="Proteomes" id="UP001058003">
    <property type="component" value="Chromosome"/>
</dbReference>
<name>A0A9Q9IG36_9ACTN</name>
<reference evidence="1" key="1">
    <citation type="submission" date="2021-04" db="EMBL/GenBank/DDBJ databases">
        <title>Dactylosporangium aurantiacum NRRL B-8018 full assembly.</title>
        <authorList>
            <person name="Hartkoorn R.C."/>
            <person name="Beaudoing E."/>
            <person name="Hot D."/>
        </authorList>
    </citation>
    <scope>NUCLEOTIDE SEQUENCE</scope>
    <source>
        <strain evidence="1">NRRL B-8018</strain>
    </source>
</reference>
<dbReference type="EMBL" id="CP073767">
    <property type="protein sequence ID" value="UWZ55412.1"/>
    <property type="molecule type" value="Genomic_DNA"/>
</dbReference>
<dbReference type="AlphaFoldDB" id="A0A9Q9IG36"/>
<dbReference type="RefSeq" id="WP_156090338.1">
    <property type="nucleotide sequence ID" value="NZ_CP073767.1"/>
</dbReference>
<sequence length="84" mass="9317">MTEPMSRVEAALARLGKHDPFSTALWAGLTLSAPTAVRIRFVVELVAHLHDMLTDSLVTEPEADQTFVRAVSMLNAFLPEGRRR</sequence>
<gene>
    <name evidence="1" type="ORF">Daura_03980</name>
</gene>
<keyword evidence="2" id="KW-1185">Reference proteome</keyword>
<protein>
    <submittedName>
        <fullName evidence="1">Uncharacterized protein</fullName>
    </submittedName>
</protein>
<evidence type="ECO:0000313" key="1">
    <source>
        <dbReference type="EMBL" id="UWZ55412.1"/>
    </source>
</evidence>
<evidence type="ECO:0000313" key="2">
    <source>
        <dbReference type="Proteomes" id="UP001058003"/>
    </source>
</evidence>